<gene>
    <name evidence="4" type="ORF">F444_17994</name>
</gene>
<dbReference type="Proteomes" id="UP000028582">
    <property type="component" value="Unassembled WGS sequence"/>
</dbReference>
<feature type="chain" id="PRO_5001752900" description="Kazal-like domain-containing protein" evidence="2">
    <location>
        <begin position="20"/>
        <end position="154"/>
    </location>
</feature>
<evidence type="ECO:0000256" key="1">
    <source>
        <dbReference type="SAM" id="MobiDB-lite"/>
    </source>
</evidence>
<feature type="region of interest" description="Disordered" evidence="1">
    <location>
        <begin position="31"/>
        <end position="72"/>
    </location>
</feature>
<dbReference type="Gene3D" id="3.30.60.30">
    <property type="match status" value="1"/>
</dbReference>
<organism evidence="4 5">
    <name type="scientific">Phytophthora nicotianae P1976</name>
    <dbReference type="NCBI Taxonomy" id="1317066"/>
    <lineage>
        <taxon>Eukaryota</taxon>
        <taxon>Sar</taxon>
        <taxon>Stramenopiles</taxon>
        <taxon>Oomycota</taxon>
        <taxon>Peronosporomycetes</taxon>
        <taxon>Peronosporales</taxon>
        <taxon>Peronosporaceae</taxon>
        <taxon>Phytophthora</taxon>
    </lineage>
</organism>
<protein>
    <recommendedName>
        <fullName evidence="3">Kazal-like domain-containing protein</fullName>
    </recommendedName>
</protein>
<evidence type="ECO:0000313" key="4">
    <source>
        <dbReference type="EMBL" id="ETO64439.1"/>
    </source>
</evidence>
<reference evidence="4 5" key="1">
    <citation type="submission" date="2013-11" db="EMBL/GenBank/DDBJ databases">
        <title>The Genome Sequence of Phytophthora parasitica P1976.</title>
        <authorList>
            <consortium name="The Broad Institute Genomics Platform"/>
            <person name="Russ C."/>
            <person name="Tyler B."/>
            <person name="Panabieres F."/>
            <person name="Shan W."/>
            <person name="Tripathy S."/>
            <person name="Grunwald N."/>
            <person name="Machado M."/>
            <person name="Johnson C.S."/>
            <person name="Walker B."/>
            <person name="Young S."/>
            <person name="Zeng Q."/>
            <person name="Gargeya S."/>
            <person name="Fitzgerald M."/>
            <person name="Haas B."/>
            <person name="Abouelleil A."/>
            <person name="Allen A.W."/>
            <person name="Alvarado L."/>
            <person name="Arachchi H.M."/>
            <person name="Berlin A.M."/>
            <person name="Chapman S.B."/>
            <person name="Gainer-Dewar J."/>
            <person name="Goldberg J."/>
            <person name="Griggs A."/>
            <person name="Gujja S."/>
            <person name="Hansen M."/>
            <person name="Howarth C."/>
            <person name="Imamovic A."/>
            <person name="Ireland A."/>
            <person name="Larimer J."/>
            <person name="McCowan C."/>
            <person name="Murphy C."/>
            <person name="Pearson M."/>
            <person name="Poon T.W."/>
            <person name="Priest M."/>
            <person name="Roberts A."/>
            <person name="Saif S."/>
            <person name="Shea T."/>
            <person name="Sisk P."/>
            <person name="Sykes S."/>
            <person name="Wortman J."/>
            <person name="Nusbaum C."/>
            <person name="Birren B."/>
        </authorList>
    </citation>
    <scope>NUCLEOTIDE SEQUENCE [LARGE SCALE GENOMIC DNA]</scope>
    <source>
        <strain evidence="4 5">P1976</strain>
    </source>
</reference>
<dbReference type="Pfam" id="PF07648">
    <property type="entry name" value="Kazal_2"/>
    <property type="match status" value="1"/>
</dbReference>
<dbReference type="AlphaFoldDB" id="A0A080ZCS8"/>
<keyword evidence="2" id="KW-0732">Signal</keyword>
<feature type="domain" description="Kazal-like" evidence="3">
    <location>
        <begin position="76"/>
        <end position="113"/>
    </location>
</feature>
<comment type="caution">
    <text evidence="4">The sequence shown here is derived from an EMBL/GenBank/DDBJ whole genome shotgun (WGS) entry which is preliminary data.</text>
</comment>
<dbReference type="OrthoDB" id="343609at2759"/>
<feature type="compositionally biased region" description="Polar residues" evidence="1">
    <location>
        <begin position="33"/>
        <end position="48"/>
    </location>
</feature>
<dbReference type="SUPFAM" id="SSF100895">
    <property type="entry name" value="Kazal-type serine protease inhibitors"/>
    <property type="match status" value="1"/>
</dbReference>
<dbReference type="CDD" id="cd00104">
    <property type="entry name" value="KAZAL_FS"/>
    <property type="match status" value="1"/>
</dbReference>
<name>A0A080ZCS8_PHYNI</name>
<sequence>MKSIIGLTAAAFAITSSDAYTPGNIRGLVNPTGAASGSAETPTQTLIDGSSKSTAASSEATPSSHDSSAGNDALRCSSKCLDVYSPVLGDDGIMYPSYCAMELAKCEKSGKEDDWYARYKELYGSSRAGHDDHTGFRRPYPYYSFGHETPSTDV</sequence>
<dbReference type="EMBL" id="ANJA01003269">
    <property type="protein sequence ID" value="ETO64439.1"/>
    <property type="molecule type" value="Genomic_DNA"/>
</dbReference>
<feature type="compositionally biased region" description="Low complexity" evidence="1">
    <location>
        <begin position="50"/>
        <end position="64"/>
    </location>
</feature>
<proteinExistence type="predicted"/>
<evidence type="ECO:0000259" key="3">
    <source>
        <dbReference type="Pfam" id="PF07648"/>
    </source>
</evidence>
<evidence type="ECO:0000313" key="5">
    <source>
        <dbReference type="Proteomes" id="UP000028582"/>
    </source>
</evidence>
<accession>A0A080ZCS8</accession>
<feature type="signal peptide" evidence="2">
    <location>
        <begin position="1"/>
        <end position="19"/>
    </location>
</feature>
<dbReference type="InterPro" id="IPR036058">
    <property type="entry name" value="Kazal_dom_sf"/>
</dbReference>
<evidence type="ECO:0000256" key="2">
    <source>
        <dbReference type="SAM" id="SignalP"/>
    </source>
</evidence>
<dbReference type="InterPro" id="IPR002350">
    <property type="entry name" value="Kazal_dom"/>
</dbReference>